<keyword evidence="3" id="KW-1185">Reference proteome</keyword>
<feature type="domain" description="Isochorismatase-like" evidence="1">
    <location>
        <begin position="15"/>
        <end position="165"/>
    </location>
</feature>
<dbReference type="EMBL" id="PGCK01000003">
    <property type="protein sequence ID" value="MCD1294219.1"/>
    <property type="molecule type" value="Genomic_DNA"/>
</dbReference>
<dbReference type="PANTHER" id="PTHR43559">
    <property type="entry name" value="HYDROLASE YCAC-RELATED"/>
    <property type="match status" value="1"/>
</dbReference>
<dbReference type="SUPFAM" id="SSF52499">
    <property type="entry name" value="Isochorismatase-like hydrolases"/>
    <property type="match status" value="1"/>
</dbReference>
<name>A0AAP2RBL5_9EURY</name>
<comment type="caution">
    <text evidence="2">The sequence shown here is derived from an EMBL/GenBank/DDBJ whole genome shotgun (WGS) entry which is preliminary data.</text>
</comment>
<gene>
    <name evidence="2" type="ORF">CUJ83_04315</name>
</gene>
<dbReference type="InterPro" id="IPR000868">
    <property type="entry name" value="Isochorismatase-like_dom"/>
</dbReference>
<protein>
    <submittedName>
        <fullName evidence="2">Hydrolase</fullName>
    </submittedName>
</protein>
<dbReference type="CDD" id="cd01012">
    <property type="entry name" value="YcaC_related"/>
    <property type="match status" value="1"/>
</dbReference>
<evidence type="ECO:0000259" key="1">
    <source>
        <dbReference type="Pfam" id="PF00857"/>
    </source>
</evidence>
<dbReference type="AlphaFoldDB" id="A0AAP2RBL5"/>
<evidence type="ECO:0000313" key="3">
    <source>
        <dbReference type="Proteomes" id="UP001320159"/>
    </source>
</evidence>
<dbReference type="InterPro" id="IPR036380">
    <property type="entry name" value="Isochorismatase-like_sf"/>
</dbReference>
<organism evidence="2 3">
    <name type="scientific">Methanooceanicella nereidis</name>
    <dbReference type="NCBI Taxonomy" id="2052831"/>
    <lineage>
        <taxon>Archaea</taxon>
        <taxon>Methanobacteriati</taxon>
        <taxon>Methanobacteriota</taxon>
        <taxon>Stenosarchaea group</taxon>
        <taxon>Methanomicrobia</taxon>
        <taxon>Methanocellales</taxon>
        <taxon>Methanocellaceae</taxon>
        <taxon>Methanooceanicella</taxon>
    </lineage>
</organism>
<dbReference type="PANTHER" id="PTHR43559:SF1">
    <property type="entry name" value="HYDROLASE"/>
    <property type="match status" value="1"/>
</dbReference>
<dbReference type="GO" id="GO:0016787">
    <property type="term" value="F:hydrolase activity"/>
    <property type="evidence" value="ECO:0007669"/>
    <property type="project" value="UniProtKB-KW"/>
</dbReference>
<proteinExistence type="predicted"/>
<reference evidence="2 3" key="1">
    <citation type="submission" date="2017-11" db="EMBL/GenBank/DDBJ databases">
        <title>Isolation and Characterization of Family Methanocellaceae Species from Potential Methane Hydrate Area Offshore Southwestern Taiwan.</title>
        <authorList>
            <person name="Zhang W.-L."/>
            <person name="Chen W.-C."/>
            <person name="Lai M.-C."/>
            <person name="Chen S.-C."/>
        </authorList>
    </citation>
    <scope>NUCLEOTIDE SEQUENCE [LARGE SCALE GENOMIC DNA]</scope>
    <source>
        <strain evidence="2 3">CWC-04</strain>
    </source>
</reference>
<dbReference type="RefSeq" id="WP_230740992.1">
    <property type="nucleotide sequence ID" value="NZ_PGCK01000003.1"/>
</dbReference>
<sequence length="209" mass="23125">MKGKIHGLLTPDNCMLILVDFQPQMAFAVNSIDDQLLINNAVGLARSAKIFRIPTILTTVAEKSFSGPMFSQLQEVFPDVKPIDRTNMNFMEDEDVVDSIKMSGRKKLLIAGLWTEICVALPAINALEAGYEVYVVADACGDVSEVAHDMAMHRMIQAGAVPVTWLQVLLELQRDWARQETYDEVLKVAKEHAGAYGVGIQYAEAVLKK</sequence>
<dbReference type="Pfam" id="PF00857">
    <property type="entry name" value="Isochorismatase"/>
    <property type="match status" value="1"/>
</dbReference>
<accession>A0AAP2RBL5</accession>
<dbReference type="Proteomes" id="UP001320159">
    <property type="component" value="Unassembled WGS sequence"/>
</dbReference>
<evidence type="ECO:0000313" key="2">
    <source>
        <dbReference type="EMBL" id="MCD1294219.1"/>
    </source>
</evidence>
<dbReference type="InterPro" id="IPR053152">
    <property type="entry name" value="Hydrolase_YcaC-like"/>
</dbReference>
<keyword evidence="2" id="KW-0378">Hydrolase</keyword>
<dbReference type="Gene3D" id="3.40.50.850">
    <property type="entry name" value="Isochorismatase-like"/>
    <property type="match status" value="1"/>
</dbReference>